<evidence type="ECO:0000256" key="1">
    <source>
        <dbReference type="ARBA" id="ARBA00001974"/>
    </source>
</evidence>
<sequence length="371" mass="40121">MRVLIVGGGVLGTMHAWQALSRGHDVIQLEREPEARGASVRNFGLVWVSGRSEGAELATALRARELWERLGAEVPALGFRPAGSLTVLRTDAELAVAEAFAASAAAAQRGTTLLDPEQARLRNPALRGDFLAALWCDKDGAVEPRTAQPALRQHLQATGRYTWLPGREVRELTADGVRDDHGQRHEADLVLLCIGAQLGGLAREVAGELPLRRVRLQMMQTEPLGADFPTAVADADSLRYYPAYAGPALDALRANQPQAAVAAEHAMQLLVVQRRDGGLTIGDTHGYEEPFPFDTEEAPYEYLREVTESLLGQALPPIRRRWAGVYAQSRTGEIVHRARLTDRAWVIAGPGGRGMTCSPAIAETTALEAGL</sequence>
<dbReference type="Gene3D" id="3.50.50.60">
    <property type="entry name" value="FAD/NAD(P)-binding domain"/>
    <property type="match status" value="1"/>
</dbReference>
<evidence type="ECO:0000259" key="5">
    <source>
        <dbReference type="Pfam" id="PF01266"/>
    </source>
</evidence>
<keyword evidence="7" id="KW-1185">Reference proteome</keyword>
<dbReference type="GO" id="GO:0005737">
    <property type="term" value="C:cytoplasm"/>
    <property type="evidence" value="ECO:0007669"/>
    <property type="project" value="TreeGrafter"/>
</dbReference>
<evidence type="ECO:0000313" key="6">
    <source>
        <dbReference type="EMBL" id="MBB4676897.1"/>
    </source>
</evidence>
<dbReference type="InterPro" id="IPR036188">
    <property type="entry name" value="FAD/NAD-bd_sf"/>
</dbReference>
<comment type="cofactor">
    <cofactor evidence="1">
        <name>FAD</name>
        <dbReference type="ChEBI" id="CHEBI:57692"/>
    </cofactor>
</comment>
<comment type="caution">
    <text evidence="6">The sequence shown here is derived from an EMBL/GenBank/DDBJ whole genome shotgun (WGS) entry which is preliminary data.</text>
</comment>
<proteinExistence type="inferred from homology"/>
<evidence type="ECO:0000313" key="7">
    <source>
        <dbReference type="Proteomes" id="UP000533598"/>
    </source>
</evidence>
<protein>
    <submittedName>
        <fullName evidence="6">FAD dependent oxidoreductase TIGR03364</fullName>
    </submittedName>
</protein>
<dbReference type="RefSeq" id="WP_185002697.1">
    <property type="nucleotide sequence ID" value="NZ_BAAAUI010000012.1"/>
</dbReference>
<dbReference type="EMBL" id="JACHMH010000001">
    <property type="protein sequence ID" value="MBB4676897.1"/>
    <property type="molecule type" value="Genomic_DNA"/>
</dbReference>
<evidence type="ECO:0000256" key="3">
    <source>
        <dbReference type="ARBA" id="ARBA00022630"/>
    </source>
</evidence>
<feature type="domain" description="FAD dependent oxidoreductase" evidence="5">
    <location>
        <begin position="2"/>
        <end position="366"/>
    </location>
</feature>
<dbReference type="AlphaFoldDB" id="A0A7W7FT64"/>
<dbReference type="InterPro" id="IPR017741">
    <property type="entry name" value="FAD-dependent_OxRdtase_HpnW"/>
</dbReference>
<accession>A0A7W7FT64</accession>
<dbReference type="Gene3D" id="3.30.9.10">
    <property type="entry name" value="D-Amino Acid Oxidase, subunit A, domain 2"/>
    <property type="match status" value="1"/>
</dbReference>
<evidence type="ECO:0000256" key="4">
    <source>
        <dbReference type="ARBA" id="ARBA00023002"/>
    </source>
</evidence>
<organism evidence="6 7">
    <name type="scientific">Crossiella cryophila</name>
    <dbReference type="NCBI Taxonomy" id="43355"/>
    <lineage>
        <taxon>Bacteria</taxon>
        <taxon>Bacillati</taxon>
        <taxon>Actinomycetota</taxon>
        <taxon>Actinomycetes</taxon>
        <taxon>Pseudonocardiales</taxon>
        <taxon>Pseudonocardiaceae</taxon>
        <taxon>Crossiella</taxon>
    </lineage>
</organism>
<comment type="similarity">
    <text evidence="2">Belongs to the DadA oxidoreductase family.</text>
</comment>
<dbReference type="GO" id="GO:0016491">
    <property type="term" value="F:oxidoreductase activity"/>
    <property type="evidence" value="ECO:0007669"/>
    <property type="project" value="UniProtKB-KW"/>
</dbReference>
<dbReference type="NCBIfam" id="TIGR03364">
    <property type="entry name" value="HpnW_proposed"/>
    <property type="match status" value="1"/>
</dbReference>
<dbReference type="Pfam" id="PF01266">
    <property type="entry name" value="DAO"/>
    <property type="match status" value="1"/>
</dbReference>
<dbReference type="InterPro" id="IPR006076">
    <property type="entry name" value="FAD-dep_OxRdtase"/>
</dbReference>
<name>A0A7W7FT64_9PSEU</name>
<dbReference type="PANTHER" id="PTHR13847">
    <property type="entry name" value="SARCOSINE DEHYDROGENASE-RELATED"/>
    <property type="match status" value="1"/>
</dbReference>
<dbReference type="Proteomes" id="UP000533598">
    <property type="component" value="Unassembled WGS sequence"/>
</dbReference>
<reference evidence="6 7" key="1">
    <citation type="submission" date="2020-08" db="EMBL/GenBank/DDBJ databases">
        <title>Sequencing the genomes of 1000 actinobacteria strains.</title>
        <authorList>
            <person name="Klenk H.-P."/>
        </authorList>
    </citation>
    <scope>NUCLEOTIDE SEQUENCE [LARGE SCALE GENOMIC DNA]</scope>
    <source>
        <strain evidence="6 7">DSM 44230</strain>
    </source>
</reference>
<gene>
    <name evidence="6" type="ORF">HNR67_003015</name>
</gene>
<keyword evidence="3" id="KW-0285">Flavoprotein</keyword>
<evidence type="ECO:0000256" key="2">
    <source>
        <dbReference type="ARBA" id="ARBA00009410"/>
    </source>
</evidence>
<dbReference type="PANTHER" id="PTHR13847:SF286">
    <property type="entry name" value="D-AMINO ACID DEHYDROGENASE"/>
    <property type="match status" value="1"/>
</dbReference>
<dbReference type="SUPFAM" id="SSF51905">
    <property type="entry name" value="FAD/NAD(P)-binding domain"/>
    <property type="match status" value="1"/>
</dbReference>
<keyword evidence="4" id="KW-0560">Oxidoreductase</keyword>